<dbReference type="EMBL" id="JAJNEC010000005">
    <property type="protein sequence ID" value="MCD2422795.1"/>
    <property type="molecule type" value="Genomic_DNA"/>
</dbReference>
<feature type="transmembrane region" description="Helical" evidence="1">
    <location>
        <begin position="25"/>
        <end position="44"/>
    </location>
</feature>
<keyword evidence="3" id="KW-1185">Reference proteome</keyword>
<keyword evidence="1" id="KW-1133">Transmembrane helix</keyword>
<protein>
    <recommendedName>
        <fullName evidence="4">FUSC family protein</fullName>
    </recommendedName>
</protein>
<dbReference type="Proteomes" id="UP001199816">
    <property type="component" value="Unassembled WGS sequence"/>
</dbReference>
<gene>
    <name evidence="2" type="ORF">LQ567_08485</name>
</gene>
<organism evidence="2 3">
    <name type="scientific">Niabella pedocola</name>
    <dbReference type="NCBI Taxonomy" id="1752077"/>
    <lineage>
        <taxon>Bacteria</taxon>
        <taxon>Pseudomonadati</taxon>
        <taxon>Bacteroidota</taxon>
        <taxon>Chitinophagia</taxon>
        <taxon>Chitinophagales</taxon>
        <taxon>Chitinophagaceae</taxon>
        <taxon>Niabella</taxon>
    </lineage>
</organism>
<keyword evidence="1" id="KW-0812">Transmembrane</keyword>
<accession>A0ABS8PNY8</accession>
<evidence type="ECO:0008006" key="4">
    <source>
        <dbReference type="Google" id="ProtNLM"/>
    </source>
</evidence>
<evidence type="ECO:0000313" key="3">
    <source>
        <dbReference type="Proteomes" id="UP001199816"/>
    </source>
</evidence>
<reference evidence="2 3" key="1">
    <citation type="submission" date="2021-11" db="EMBL/GenBank/DDBJ databases">
        <title>Genomic of Niabella pedocola.</title>
        <authorList>
            <person name="Wu T."/>
        </authorList>
    </citation>
    <scope>NUCLEOTIDE SEQUENCE [LARGE SCALE GENOMIC DNA]</scope>
    <source>
        <strain evidence="2 3">JCM 31011</strain>
    </source>
</reference>
<dbReference type="RefSeq" id="WP_231004072.1">
    <property type="nucleotide sequence ID" value="NZ_JAJNEC010000005.1"/>
</dbReference>
<name>A0ABS8PNY8_9BACT</name>
<evidence type="ECO:0000256" key="1">
    <source>
        <dbReference type="SAM" id="Phobius"/>
    </source>
</evidence>
<proteinExistence type="predicted"/>
<sequence length="82" mass="9215">MNQKELSTLTDEALLQEVKKSKTTVIFDAAIIGVLIGISVFSIVKKGFGLLSLLPLIYIPIATRNRKYQKALEKLLKERNLK</sequence>
<evidence type="ECO:0000313" key="2">
    <source>
        <dbReference type="EMBL" id="MCD2422795.1"/>
    </source>
</evidence>
<keyword evidence="1" id="KW-0472">Membrane</keyword>
<comment type="caution">
    <text evidence="2">The sequence shown here is derived from an EMBL/GenBank/DDBJ whole genome shotgun (WGS) entry which is preliminary data.</text>
</comment>